<dbReference type="Proteomes" id="UP001054945">
    <property type="component" value="Unassembled WGS sequence"/>
</dbReference>
<keyword evidence="3" id="KW-1185">Reference proteome</keyword>
<proteinExistence type="predicted"/>
<reference evidence="2 3" key="1">
    <citation type="submission" date="2021-06" db="EMBL/GenBank/DDBJ databases">
        <title>Caerostris extrusa draft genome.</title>
        <authorList>
            <person name="Kono N."/>
            <person name="Arakawa K."/>
        </authorList>
    </citation>
    <scope>NUCLEOTIDE SEQUENCE [LARGE SCALE GENOMIC DNA]</scope>
</reference>
<sequence>MTLENCAFNPGGLKRTFDSPFPGNKIIGQISKLGSGSPELQRNFPYRKLEFKEWGSVPAIIMAKNGKNGLQKILPPTPRGLKRTSDFPFPGEQKSIGSNSNWKWISGCRETFPPKLEFKVRGSVPGHYYVE</sequence>
<organism evidence="2 3">
    <name type="scientific">Caerostris extrusa</name>
    <name type="common">Bark spider</name>
    <name type="synonym">Caerostris bankana</name>
    <dbReference type="NCBI Taxonomy" id="172846"/>
    <lineage>
        <taxon>Eukaryota</taxon>
        <taxon>Metazoa</taxon>
        <taxon>Ecdysozoa</taxon>
        <taxon>Arthropoda</taxon>
        <taxon>Chelicerata</taxon>
        <taxon>Arachnida</taxon>
        <taxon>Araneae</taxon>
        <taxon>Araneomorphae</taxon>
        <taxon>Entelegynae</taxon>
        <taxon>Araneoidea</taxon>
        <taxon>Araneidae</taxon>
        <taxon>Caerostris</taxon>
    </lineage>
</organism>
<gene>
    <name evidence="2" type="ORF">CEXT_188641</name>
</gene>
<evidence type="ECO:0000256" key="1">
    <source>
        <dbReference type="SAM" id="MobiDB-lite"/>
    </source>
</evidence>
<feature type="region of interest" description="Disordered" evidence="1">
    <location>
        <begin position="70"/>
        <end position="94"/>
    </location>
</feature>
<evidence type="ECO:0000313" key="3">
    <source>
        <dbReference type="Proteomes" id="UP001054945"/>
    </source>
</evidence>
<protein>
    <submittedName>
        <fullName evidence="2">Uncharacterized protein</fullName>
    </submittedName>
</protein>
<dbReference type="AlphaFoldDB" id="A0AAV4RCA8"/>
<dbReference type="EMBL" id="BPLR01007610">
    <property type="protein sequence ID" value="GIY18321.1"/>
    <property type="molecule type" value="Genomic_DNA"/>
</dbReference>
<comment type="caution">
    <text evidence="2">The sequence shown here is derived from an EMBL/GenBank/DDBJ whole genome shotgun (WGS) entry which is preliminary data.</text>
</comment>
<evidence type="ECO:0000313" key="2">
    <source>
        <dbReference type="EMBL" id="GIY18321.1"/>
    </source>
</evidence>
<name>A0AAV4RCA8_CAEEX</name>
<accession>A0AAV4RCA8</accession>